<keyword evidence="2" id="KW-1185">Reference proteome</keyword>
<evidence type="ECO:0000313" key="1">
    <source>
        <dbReference type="EMBL" id="EFX67271.1"/>
    </source>
</evidence>
<gene>
    <name evidence="1" type="ORF">DAPPUDRAFT_261897</name>
</gene>
<dbReference type="InParanoid" id="E9HLW3"/>
<dbReference type="Proteomes" id="UP000000305">
    <property type="component" value="Unassembled WGS sequence"/>
</dbReference>
<proteinExistence type="predicted"/>
<sequence>MKGKTTRETRECGNRGAGRLSNGVFLFGANHPLHDPHQQRLRSKTKIPILVGKPPHLRDEEEAAKKAQEAIDVMRAESAMGEESMMVNSRKLKYYEETKNILHGIFRDDQEKSTQLDLTTARNVICQETYVNSVDFENILQQ</sequence>
<evidence type="ECO:0000313" key="2">
    <source>
        <dbReference type="Proteomes" id="UP000000305"/>
    </source>
</evidence>
<name>E9HLW3_DAPPU</name>
<dbReference type="KEGG" id="dpx:DAPPUDRAFT_261897"/>
<dbReference type="AlphaFoldDB" id="E9HLW3"/>
<accession>E9HLW3</accession>
<reference evidence="1 2" key="1">
    <citation type="journal article" date="2011" name="Science">
        <title>The ecoresponsive genome of Daphnia pulex.</title>
        <authorList>
            <person name="Colbourne J.K."/>
            <person name="Pfrender M.E."/>
            <person name="Gilbert D."/>
            <person name="Thomas W.K."/>
            <person name="Tucker A."/>
            <person name="Oakley T.H."/>
            <person name="Tokishita S."/>
            <person name="Aerts A."/>
            <person name="Arnold G.J."/>
            <person name="Basu M.K."/>
            <person name="Bauer D.J."/>
            <person name="Caceres C.E."/>
            <person name="Carmel L."/>
            <person name="Casola C."/>
            <person name="Choi J.H."/>
            <person name="Detter J.C."/>
            <person name="Dong Q."/>
            <person name="Dusheyko S."/>
            <person name="Eads B.D."/>
            <person name="Frohlich T."/>
            <person name="Geiler-Samerotte K.A."/>
            <person name="Gerlach D."/>
            <person name="Hatcher P."/>
            <person name="Jogdeo S."/>
            <person name="Krijgsveld J."/>
            <person name="Kriventseva E.V."/>
            <person name="Kultz D."/>
            <person name="Laforsch C."/>
            <person name="Lindquist E."/>
            <person name="Lopez J."/>
            <person name="Manak J.R."/>
            <person name="Muller J."/>
            <person name="Pangilinan J."/>
            <person name="Patwardhan R.P."/>
            <person name="Pitluck S."/>
            <person name="Pritham E.J."/>
            <person name="Rechtsteiner A."/>
            <person name="Rho M."/>
            <person name="Rogozin I.B."/>
            <person name="Sakarya O."/>
            <person name="Salamov A."/>
            <person name="Schaack S."/>
            <person name="Shapiro H."/>
            <person name="Shiga Y."/>
            <person name="Skalitzky C."/>
            <person name="Smith Z."/>
            <person name="Souvorov A."/>
            <person name="Sung W."/>
            <person name="Tang Z."/>
            <person name="Tsuchiya D."/>
            <person name="Tu H."/>
            <person name="Vos H."/>
            <person name="Wang M."/>
            <person name="Wolf Y.I."/>
            <person name="Yamagata H."/>
            <person name="Yamada T."/>
            <person name="Ye Y."/>
            <person name="Shaw J.R."/>
            <person name="Andrews J."/>
            <person name="Crease T.J."/>
            <person name="Tang H."/>
            <person name="Lucas S.M."/>
            <person name="Robertson H.M."/>
            <person name="Bork P."/>
            <person name="Koonin E.V."/>
            <person name="Zdobnov E.M."/>
            <person name="Grigoriev I.V."/>
            <person name="Lynch M."/>
            <person name="Boore J.L."/>
        </authorList>
    </citation>
    <scope>NUCLEOTIDE SEQUENCE [LARGE SCALE GENOMIC DNA]</scope>
</reference>
<organism evidence="1 2">
    <name type="scientific">Daphnia pulex</name>
    <name type="common">Water flea</name>
    <dbReference type="NCBI Taxonomy" id="6669"/>
    <lineage>
        <taxon>Eukaryota</taxon>
        <taxon>Metazoa</taxon>
        <taxon>Ecdysozoa</taxon>
        <taxon>Arthropoda</taxon>
        <taxon>Crustacea</taxon>
        <taxon>Branchiopoda</taxon>
        <taxon>Diplostraca</taxon>
        <taxon>Cladocera</taxon>
        <taxon>Anomopoda</taxon>
        <taxon>Daphniidae</taxon>
        <taxon>Daphnia</taxon>
    </lineage>
</organism>
<protein>
    <submittedName>
        <fullName evidence="1">Uncharacterized protein</fullName>
    </submittedName>
</protein>
<dbReference type="EMBL" id="GL732682">
    <property type="protein sequence ID" value="EFX67271.1"/>
    <property type="molecule type" value="Genomic_DNA"/>
</dbReference>
<dbReference type="HOGENOM" id="CLU_1817710_0_0_1"/>